<dbReference type="InterPro" id="IPR050107">
    <property type="entry name" value="ABC_carbohydrate_import_ATPase"/>
</dbReference>
<dbReference type="PANTHER" id="PTHR43790">
    <property type="entry name" value="CARBOHYDRATE TRANSPORT ATP-BINDING PROTEIN MG119-RELATED"/>
    <property type="match status" value="1"/>
</dbReference>
<evidence type="ECO:0000256" key="8">
    <source>
        <dbReference type="ARBA" id="ARBA00023136"/>
    </source>
</evidence>
<reference evidence="10 11" key="1">
    <citation type="submission" date="2016-12" db="EMBL/GenBank/DDBJ databases">
        <title>The draft genome sequence of Actinophytocola xinjiangensis.</title>
        <authorList>
            <person name="Wang W."/>
            <person name="Yuan L."/>
        </authorList>
    </citation>
    <scope>NUCLEOTIDE SEQUENCE [LARGE SCALE GENOMIC DNA]</scope>
    <source>
        <strain evidence="10 11">CGMCC 4.4663</strain>
    </source>
</reference>
<gene>
    <name evidence="10" type="ORF">BLA60_37295</name>
</gene>
<dbReference type="AlphaFoldDB" id="A0A7Z1AUK9"/>
<dbReference type="Gene3D" id="3.40.50.300">
    <property type="entry name" value="P-loop containing nucleotide triphosphate hydrolases"/>
    <property type="match status" value="2"/>
</dbReference>
<feature type="domain" description="ABC transporter" evidence="9">
    <location>
        <begin position="246"/>
        <end position="496"/>
    </location>
</feature>
<keyword evidence="7" id="KW-1278">Translocase</keyword>
<feature type="domain" description="ABC transporter" evidence="9">
    <location>
        <begin position="4"/>
        <end position="245"/>
    </location>
</feature>
<dbReference type="InterPro" id="IPR003593">
    <property type="entry name" value="AAA+_ATPase"/>
</dbReference>
<name>A0A7Z1AUK9_9PSEU</name>
<evidence type="ECO:0000256" key="7">
    <source>
        <dbReference type="ARBA" id="ARBA00022967"/>
    </source>
</evidence>
<keyword evidence="11" id="KW-1185">Reference proteome</keyword>
<dbReference type="PROSITE" id="PS50893">
    <property type="entry name" value="ABC_TRANSPORTER_2"/>
    <property type="match status" value="2"/>
</dbReference>
<dbReference type="Proteomes" id="UP000185696">
    <property type="component" value="Unassembled WGS sequence"/>
</dbReference>
<dbReference type="InterPro" id="IPR027417">
    <property type="entry name" value="P-loop_NTPase"/>
</dbReference>
<protein>
    <recommendedName>
        <fullName evidence="9">ABC transporter domain-containing protein</fullName>
    </recommendedName>
</protein>
<dbReference type="GO" id="GO:0005524">
    <property type="term" value="F:ATP binding"/>
    <property type="evidence" value="ECO:0007669"/>
    <property type="project" value="UniProtKB-KW"/>
</dbReference>
<dbReference type="OrthoDB" id="501320at2"/>
<keyword evidence="8" id="KW-0472">Membrane</keyword>
<dbReference type="InterPro" id="IPR017871">
    <property type="entry name" value="ABC_transporter-like_CS"/>
</dbReference>
<evidence type="ECO:0000259" key="9">
    <source>
        <dbReference type="PROSITE" id="PS50893"/>
    </source>
</evidence>
<dbReference type="PANTHER" id="PTHR43790:SF3">
    <property type="entry name" value="D-ALLOSE IMPORT ATP-BINDING PROTEIN ALSA-RELATED"/>
    <property type="match status" value="1"/>
</dbReference>
<dbReference type="InterPro" id="IPR003439">
    <property type="entry name" value="ABC_transporter-like_ATP-bd"/>
</dbReference>
<dbReference type="CDD" id="cd03216">
    <property type="entry name" value="ABC_Carb_Monos_I"/>
    <property type="match status" value="1"/>
</dbReference>
<proteinExistence type="predicted"/>
<dbReference type="SUPFAM" id="SSF52540">
    <property type="entry name" value="P-loop containing nucleoside triphosphate hydrolases"/>
    <property type="match status" value="2"/>
</dbReference>
<comment type="caution">
    <text evidence="10">The sequence shown here is derived from an EMBL/GenBank/DDBJ whole genome shotgun (WGS) entry which is preliminary data.</text>
</comment>
<evidence type="ECO:0000256" key="6">
    <source>
        <dbReference type="ARBA" id="ARBA00022840"/>
    </source>
</evidence>
<evidence type="ECO:0000313" key="11">
    <source>
        <dbReference type="Proteomes" id="UP000185696"/>
    </source>
</evidence>
<sequence length="497" mass="51897">MPALELRGVGKRYGGVVALDDVGLAVAAGEVVGLVGENGAGKSTLLRVLAGEVPPDAGTLVIGGVQRAGFGGPRAARAAGVRVVHQEPELVGSLTVAENLFLGAVGAASTGRRVVRWSGLYAAAAREFARHGLGAELDPRTPVERLSPARRQLVEVVKALRERPAVLALDEPTAALAEDDTDRLLAVVERLAAGGVAIVYVSHRLREVRRVADRIAVLRDGVLVADEPADAVSDADLVRRMVGRALAAAPAWTRPGPERLRVEGLCTRRLRDVSLSVRRGEILGVAGLVGAGRSALARALFGAAPITAGRITVDGEPVRPAGPRAALDAGIALTPEDRLADGLVLDRGVRENLTLSVLRRLTVARFVRVGEQRRVASGLATSLRIRAGSLDAPVNTLSGGNQQKVVVGRALSTDPRVLVLDDPTRGVDVGAKAELHRIVRERADRGMAVVLISSELPELLAVADRILVLAGGRVTGELTRAEATEEKLLALALPGSS</sequence>
<evidence type="ECO:0000256" key="5">
    <source>
        <dbReference type="ARBA" id="ARBA00022741"/>
    </source>
</evidence>
<keyword evidence="5" id="KW-0547">Nucleotide-binding</keyword>
<dbReference type="CDD" id="cd03215">
    <property type="entry name" value="ABC_Carb_Monos_II"/>
    <property type="match status" value="1"/>
</dbReference>
<dbReference type="SMART" id="SM00382">
    <property type="entry name" value="AAA"/>
    <property type="match status" value="2"/>
</dbReference>
<dbReference type="PROSITE" id="PS00211">
    <property type="entry name" value="ABC_TRANSPORTER_1"/>
    <property type="match status" value="1"/>
</dbReference>
<keyword evidence="4" id="KW-0677">Repeat</keyword>
<evidence type="ECO:0000256" key="4">
    <source>
        <dbReference type="ARBA" id="ARBA00022737"/>
    </source>
</evidence>
<dbReference type="EMBL" id="MSIF01000032">
    <property type="protein sequence ID" value="OLF05208.1"/>
    <property type="molecule type" value="Genomic_DNA"/>
</dbReference>
<evidence type="ECO:0000256" key="1">
    <source>
        <dbReference type="ARBA" id="ARBA00022448"/>
    </source>
</evidence>
<keyword evidence="6" id="KW-0067">ATP-binding</keyword>
<organism evidence="10 11">
    <name type="scientific">Actinophytocola xinjiangensis</name>
    <dbReference type="NCBI Taxonomy" id="485602"/>
    <lineage>
        <taxon>Bacteria</taxon>
        <taxon>Bacillati</taxon>
        <taxon>Actinomycetota</taxon>
        <taxon>Actinomycetes</taxon>
        <taxon>Pseudonocardiales</taxon>
        <taxon>Pseudonocardiaceae</taxon>
    </lineage>
</organism>
<dbReference type="GO" id="GO:0016887">
    <property type="term" value="F:ATP hydrolysis activity"/>
    <property type="evidence" value="ECO:0007669"/>
    <property type="project" value="InterPro"/>
</dbReference>
<evidence type="ECO:0000256" key="2">
    <source>
        <dbReference type="ARBA" id="ARBA00022475"/>
    </source>
</evidence>
<evidence type="ECO:0000313" key="10">
    <source>
        <dbReference type="EMBL" id="OLF05208.1"/>
    </source>
</evidence>
<accession>A0A7Z1AUK9</accession>
<evidence type="ECO:0000256" key="3">
    <source>
        <dbReference type="ARBA" id="ARBA00022597"/>
    </source>
</evidence>
<keyword evidence="3" id="KW-0762">Sugar transport</keyword>
<dbReference type="Pfam" id="PF00005">
    <property type="entry name" value="ABC_tran"/>
    <property type="match status" value="2"/>
</dbReference>
<keyword evidence="1" id="KW-0813">Transport</keyword>
<keyword evidence="2" id="KW-1003">Cell membrane</keyword>